<dbReference type="InterPro" id="IPR055348">
    <property type="entry name" value="DctQ"/>
</dbReference>
<evidence type="ECO:0000256" key="7">
    <source>
        <dbReference type="ARBA" id="ARBA00023136"/>
    </source>
</evidence>
<evidence type="ECO:0000256" key="2">
    <source>
        <dbReference type="ARBA" id="ARBA00022448"/>
    </source>
</evidence>
<comment type="similarity">
    <text evidence="8 9">Belongs to the TRAP transporter small permease family.</text>
</comment>
<evidence type="ECO:0000256" key="1">
    <source>
        <dbReference type="ARBA" id="ARBA00004429"/>
    </source>
</evidence>
<reference evidence="11 12" key="1">
    <citation type="submission" date="2016-07" db="EMBL/GenBank/DDBJ databases">
        <title>Draft Genome Sequence of Oceanisphaera psychrotolerans, isolated from coastal sediment samples.</title>
        <authorList>
            <person name="Zhuo S."/>
            <person name="Ruan Z."/>
        </authorList>
    </citation>
    <scope>NUCLEOTIDE SEQUENCE [LARGE SCALE GENOMIC DNA]</scope>
    <source>
        <strain evidence="11 12">LAM-WHM-ZC</strain>
    </source>
</reference>
<name>A0A1J4QFX5_9GAMM</name>
<dbReference type="EMBL" id="MDKE01000024">
    <property type="protein sequence ID" value="OIN08933.1"/>
    <property type="molecule type" value="Genomic_DNA"/>
</dbReference>
<evidence type="ECO:0000259" key="10">
    <source>
        <dbReference type="Pfam" id="PF04290"/>
    </source>
</evidence>
<feature type="transmembrane region" description="Helical" evidence="9">
    <location>
        <begin position="86"/>
        <end position="108"/>
    </location>
</feature>
<comment type="subcellular location">
    <subcellularLocation>
        <location evidence="1 9">Cell inner membrane</location>
        <topology evidence="1 9">Multi-pass membrane protein</topology>
    </subcellularLocation>
</comment>
<dbReference type="STRING" id="1414654.BFR47_14815"/>
<proteinExistence type="inferred from homology"/>
<dbReference type="RefSeq" id="WP_071472947.1">
    <property type="nucleotide sequence ID" value="NZ_MDKE01000024.1"/>
</dbReference>
<protein>
    <recommendedName>
        <fullName evidence="9">TRAP transporter small permease protein</fullName>
    </recommendedName>
</protein>
<dbReference type="Pfam" id="PF04290">
    <property type="entry name" value="DctQ"/>
    <property type="match status" value="1"/>
</dbReference>
<keyword evidence="6 9" id="KW-1133">Transmembrane helix</keyword>
<gene>
    <name evidence="11" type="ORF">BFR47_14815</name>
</gene>
<dbReference type="InterPro" id="IPR007387">
    <property type="entry name" value="TRAP_DctQ"/>
</dbReference>
<keyword evidence="3" id="KW-1003">Cell membrane</keyword>
<evidence type="ECO:0000256" key="3">
    <source>
        <dbReference type="ARBA" id="ARBA00022475"/>
    </source>
</evidence>
<dbReference type="Proteomes" id="UP000243073">
    <property type="component" value="Unassembled WGS sequence"/>
</dbReference>
<comment type="caution">
    <text evidence="11">The sequence shown here is derived from an EMBL/GenBank/DDBJ whole genome shotgun (WGS) entry which is preliminary data.</text>
</comment>
<evidence type="ECO:0000256" key="6">
    <source>
        <dbReference type="ARBA" id="ARBA00022989"/>
    </source>
</evidence>
<dbReference type="AlphaFoldDB" id="A0A1J4QFX5"/>
<keyword evidence="4 9" id="KW-0997">Cell inner membrane</keyword>
<keyword evidence="12" id="KW-1185">Reference proteome</keyword>
<comment type="function">
    <text evidence="9">Part of the tripartite ATP-independent periplasmic (TRAP) transport system.</text>
</comment>
<dbReference type="GO" id="GO:0015740">
    <property type="term" value="P:C4-dicarboxylate transport"/>
    <property type="evidence" value="ECO:0007669"/>
    <property type="project" value="TreeGrafter"/>
</dbReference>
<keyword evidence="5 9" id="KW-0812">Transmembrane</keyword>
<organism evidence="11 12">
    <name type="scientific">Oceanisphaera psychrotolerans</name>
    <dbReference type="NCBI Taxonomy" id="1414654"/>
    <lineage>
        <taxon>Bacteria</taxon>
        <taxon>Pseudomonadati</taxon>
        <taxon>Pseudomonadota</taxon>
        <taxon>Gammaproteobacteria</taxon>
        <taxon>Aeromonadales</taxon>
        <taxon>Aeromonadaceae</taxon>
        <taxon>Oceanisphaera</taxon>
    </lineage>
</organism>
<keyword evidence="7 9" id="KW-0472">Membrane</keyword>
<keyword evidence="2 9" id="KW-0813">Transport</keyword>
<feature type="domain" description="Tripartite ATP-independent periplasmic transporters DctQ component" evidence="10">
    <location>
        <begin position="24"/>
        <end position="154"/>
    </location>
</feature>
<evidence type="ECO:0000256" key="8">
    <source>
        <dbReference type="ARBA" id="ARBA00038436"/>
    </source>
</evidence>
<dbReference type="PANTHER" id="PTHR35011">
    <property type="entry name" value="2,3-DIKETO-L-GULONATE TRAP TRANSPORTER SMALL PERMEASE PROTEIN YIAM"/>
    <property type="match status" value="1"/>
</dbReference>
<evidence type="ECO:0000313" key="12">
    <source>
        <dbReference type="Proteomes" id="UP000243073"/>
    </source>
</evidence>
<evidence type="ECO:0000256" key="4">
    <source>
        <dbReference type="ARBA" id="ARBA00022519"/>
    </source>
</evidence>
<feature type="transmembrane region" description="Helical" evidence="9">
    <location>
        <begin position="48"/>
        <end position="65"/>
    </location>
</feature>
<accession>A0A1J4QFX5</accession>
<dbReference type="PANTHER" id="PTHR35011:SF2">
    <property type="entry name" value="2,3-DIKETO-L-GULONATE TRAP TRANSPORTER SMALL PERMEASE PROTEIN YIAM"/>
    <property type="match status" value="1"/>
</dbReference>
<sequence length="163" mass="18667">MKAMIRWLDRNLEAMLGGTLLAGIVFLITTQVVMRYVFGNALSWSEELTLWSFIWFIWLGISYAFKERKHVKVTFFPDLLPKKFGNGLEVVIDVMIVIFLLMMTYQSYKLISLPYVLTQQSVVLNMPIPVLYASAPIGSLLSVFRIVQHHVKKFSGHPTPVEA</sequence>
<dbReference type="GO" id="GO:0005886">
    <property type="term" value="C:plasma membrane"/>
    <property type="evidence" value="ECO:0007669"/>
    <property type="project" value="UniProtKB-SubCell"/>
</dbReference>
<feature type="transmembrane region" description="Helical" evidence="9">
    <location>
        <begin position="12"/>
        <end position="36"/>
    </location>
</feature>
<evidence type="ECO:0000313" key="11">
    <source>
        <dbReference type="EMBL" id="OIN08933.1"/>
    </source>
</evidence>
<dbReference type="GO" id="GO:0022857">
    <property type="term" value="F:transmembrane transporter activity"/>
    <property type="evidence" value="ECO:0007669"/>
    <property type="project" value="UniProtKB-UniRule"/>
</dbReference>
<evidence type="ECO:0000256" key="9">
    <source>
        <dbReference type="RuleBase" id="RU369079"/>
    </source>
</evidence>
<feature type="transmembrane region" description="Helical" evidence="9">
    <location>
        <begin position="128"/>
        <end position="147"/>
    </location>
</feature>
<evidence type="ECO:0000256" key="5">
    <source>
        <dbReference type="ARBA" id="ARBA00022692"/>
    </source>
</evidence>
<comment type="subunit">
    <text evidence="9">The complex comprises the extracytoplasmic solute receptor protein and the two transmembrane proteins.</text>
</comment>